<evidence type="ECO:0000259" key="1">
    <source>
        <dbReference type="PROSITE" id="PS50943"/>
    </source>
</evidence>
<dbReference type="PROSITE" id="PS50943">
    <property type="entry name" value="HTH_CROC1"/>
    <property type="match status" value="1"/>
</dbReference>
<name>A0A6G3T175_STRAQ</name>
<dbReference type="Pfam" id="PF19054">
    <property type="entry name" value="DUF5753"/>
    <property type="match status" value="1"/>
</dbReference>
<dbReference type="SUPFAM" id="SSF47413">
    <property type="entry name" value="lambda repressor-like DNA-binding domains"/>
    <property type="match status" value="1"/>
</dbReference>
<dbReference type="AlphaFoldDB" id="A0A6G3T175"/>
<dbReference type="InterPro" id="IPR001387">
    <property type="entry name" value="Cro/C1-type_HTH"/>
</dbReference>
<dbReference type="InterPro" id="IPR010982">
    <property type="entry name" value="Lambda_DNA-bd_dom_sf"/>
</dbReference>
<reference evidence="2" key="1">
    <citation type="submission" date="2020-01" db="EMBL/GenBank/DDBJ databases">
        <title>Insect and environment-associated Actinomycetes.</title>
        <authorList>
            <person name="Currrie C."/>
            <person name="Chevrette M."/>
            <person name="Carlson C."/>
            <person name="Stubbendieck R."/>
            <person name="Wendt-Pienkowski E."/>
        </authorList>
    </citation>
    <scope>NUCLEOTIDE SEQUENCE</scope>
    <source>
        <strain evidence="2">SID505</strain>
    </source>
</reference>
<comment type="caution">
    <text evidence="2">The sequence shown here is derived from an EMBL/GenBank/DDBJ whole genome shotgun (WGS) entry which is preliminary data.</text>
</comment>
<feature type="domain" description="HTH cro/C1-type" evidence="1">
    <location>
        <begin position="34"/>
        <end position="88"/>
    </location>
</feature>
<sequence length="302" mass="34373">MPAVPRVRPDDQEATVTQLHAGPDVANLMLGEFLRQCREERGMKQAELAYVIRASVSKISRLERGESPPRTRDVKDLAAFMKLSPQERQTIERLLEQTRDGAWYQKFSDVTPTYLRRLIALEGSAREIRAYENQVIPGVLQTRDYAVSLAKTVKKDDHEAERVGEMRQERQAKLREARMQRSLRLTALIDEGVLKRPRGGPGVMREQLEYLLAQAEVKRTNIRIVPFGCGADVTPPYAVTQLDFPAQGPSDLVYVEHINGADYITSPDIVDKYRNDLHQLTMVAANRAESERLIREAIKDYC</sequence>
<dbReference type="InterPro" id="IPR043917">
    <property type="entry name" value="DUF5753"/>
</dbReference>
<dbReference type="Pfam" id="PF13560">
    <property type="entry name" value="HTH_31"/>
    <property type="match status" value="1"/>
</dbReference>
<dbReference type="CDD" id="cd00093">
    <property type="entry name" value="HTH_XRE"/>
    <property type="match status" value="1"/>
</dbReference>
<dbReference type="GO" id="GO:0003677">
    <property type="term" value="F:DNA binding"/>
    <property type="evidence" value="ECO:0007669"/>
    <property type="project" value="InterPro"/>
</dbReference>
<dbReference type="RefSeq" id="WP_164260606.1">
    <property type="nucleotide sequence ID" value="NZ_JAAGMK010000946.1"/>
</dbReference>
<evidence type="ECO:0000313" key="2">
    <source>
        <dbReference type="EMBL" id="NEB89027.1"/>
    </source>
</evidence>
<proteinExistence type="predicted"/>
<accession>A0A6G3T175</accession>
<protein>
    <submittedName>
        <fullName evidence="2">Helix-turn-helix domain-containing protein</fullName>
    </submittedName>
</protein>
<dbReference type="SMART" id="SM00530">
    <property type="entry name" value="HTH_XRE"/>
    <property type="match status" value="1"/>
</dbReference>
<dbReference type="EMBL" id="JAAGMK010000946">
    <property type="protein sequence ID" value="NEB89027.1"/>
    <property type="molecule type" value="Genomic_DNA"/>
</dbReference>
<dbReference type="Gene3D" id="1.10.260.40">
    <property type="entry name" value="lambda repressor-like DNA-binding domains"/>
    <property type="match status" value="1"/>
</dbReference>
<organism evidence="2">
    <name type="scientific">Streptomyces anulatus</name>
    <name type="common">Streptomyces chrysomallus</name>
    <dbReference type="NCBI Taxonomy" id="1892"/>
    <lineage>
        <taxon>Bacteria</taxon>
        <taxon>Bacillati</taxon>
        <taxon>Actinomycetota</taxon>
        <taxon>Actinomycetes</taxon>
        <taxon>Kitasatosporales</taxon>
        <taxon>Streptomycetaceae</taxon>
        <taxon>Streptomyces</taxon>
    </lineage>
</organism>
<gene>
    <name evidence="2" type="ORF">G3I43_33425</name>
</gene>